<evidence type="ECO:0008006" key="3">
    <source>
        <dbReference type="Google" id="ProtNLM"/>
    </source>
</evidence>
<evidence type="ECO:0000313" key="2">
    <source>
        <dbReference type="Proteomes" id="UP001200145"/>
    </source>
</evidence>
<proteinExistence type="predicted"/>
<gene>
    <name evidence="1" type="ORF">L0U88_06065</name>
</gene>
<dbReference type="Proteomes" id="UP001200145">
    <property type="component" value="Unassembled WGS sequence"/>
</dbReference>
<name>A0ABS9BGF7_9BACT</name>
<dbReference type="PROSITE" id="PS51257">
    <property type="entry name" value="PROKAR_LIPOPROTEIN"/>
    <property type="match status" value="1"/>
</dbReference>
<keyword evidence="2" id="KW-1185">Reference proteome</keyword>
<organism evidence="1 2">
    <name type="scientific">Flavihumibacter fluminis</name>
    <dbReference type="NCBI Taxonomy" id="2909236"/>
    <lineage>
        <taxon>Bacteria</taxon>
        <taxon>Pseudomonadati</taxon>
        <taxon>Bacteroidota</taxon>
        <taxon>Chitinophagia</taxon>
        <taxon>Chitinophagales</taxon>
        <taxon>Chitinophagaceae</taxon>
        <taxon>Flavihumibacter</taxon>
    </lineage>
</organism>
<protein>
    <recommendedName>
        <fullName evidence="3">Lipoprotein</fullName>
    </recommendedName>
</protein>
<comment type="caution">
    <text evidence="1">The sequence shown here is derived from an EMBL/GenBank/DDBJ whole genome shotgun (WGS) entry which is preliminary data.</text>
</comment>
<dbReference type="EMBL" id="JAKEVY010000001">
    <property type="protein sequence ID" value="MCF1714187.1"/>
    <property type="molecule type" value="Genomic_DNA"/>
</dbReference>
<evidence type="ECO:0000313" key="1">
    <source>
        <dbReference type="EMBL" id="MCF1714187.1"/>
    </source>
</evidence>
<accession>A0ABS9BGF7</accession>
<sequence length="155" mass="18039">MRIVNCIILLLFFIGCINYSTEKPCQESNEVYLLIRGPGECVQKISFDSLGFGIAMQGLSKEFYQDSFVSFYEILKKDTFSVDSIKDLLFLKSEIKKYSVSDKDVGGFIYDARRVQLFINGELKVDIYNNNRHEIDELLKIFFKYIEYNINEQCG</sequence>
<dbReference type="RefSeq" id="WP_234864714.1">
    <property type="nucleotide sequence ID" value="NZ_JAKEVY010000001.1"/>
</dbReference>
<reference evidence="1 2" key="1">
    <citation type="submission" date="2022-01" db="EMBL/GenBank/DDBJ databases">
        <title>Flavihumibacter sp. nov., isolated from sediment of a river.</title>
        <authorList>
            <person name="Liu H."/>
        </authorList>
    </citation>
    <scope>NUCLEOTIDE SEQUENCE [LARGE SCALE GENOMIC DNA]</scope>
    <source>
        <strain evidence="1 2">RY-1</strain>
    </source>
</reference>